<proteinExistence type="predicted"/>
<dbReference type="RefSeq" id="WP_175276588.1">
    <property type="nucleotide sequence ID" value="NZ_CP054836.1"/>
</dbReference>
<gene>
    <name evidence="3" type="ORF">HTY61_09660</name>
</gene>
<organism evidence="3 4">
    <name type="scientific">Oricola thermophila</name>
    <dbReference type="NCBI Taxonomy" id="2742145"/>
    <lineage>
        <taxon>Bacteria</taxon>
        <taxon>Pseudomonadati</taxon>
        <taxon>Pseudomonadota</taxon>
        <taxon>Alphaproteobacteria</taxon>
        <taxon>Hyphomicrobiales</taxon>
        <taxon>Ahrensiaceae</taxon>
        <taxon>Oricola</taxon>
    </lineage>
</organism>
<dbReference type="KEGG" id="orm:HTY61_09660"/>
<dbReference type="NCBIfam" id="TIGR03808">
    <property type="entry name" value="RR_plus_rpt_1"/>
    <property type="match status" value="1"/>
</dbReference>
<dbReference type="InterPro" id="IPR012334">
    <property type="entry name" value="Pectin_lyas_fold"/>
</dbReference>
<dbReference type="InterPro" id="IPR039448">
    <property type="entry name" value="Beta_helix"/>
</dbReference>
<dbReference type="SMART" id="SM00710">
    <property type="entry name" value="PbH1"/>
    <property type="match status" value="8"/>
</dbReference>
<dbReference type="InterPro" id="IPR022388">
    <property type="entry name" value="CHP03808"/>
</dbReference>
<dbReference type="EMBL" id="CP054836">
    <property type="protein sequence ID" value="QKV18695.1"/>
    <property type="molecule type" value="Genomic_DNA"/>
</dbReference>
<dbReference type="SUPFAM" id="SSF51126">
    <property type="entry name" value="Pectin lyase-like"/>
    <property type="match status" value="1"/>
</dbReference>
<feature type="chain" id="PRO_5027116734" evidence="1">
    <location>
        <begin position="24"/>
        <end position="453"/>
    </location>
</feature>
<keyword evidence="4" id="KW-1185">Reference proteome</keyword>
<keyword evidence="1" id="KW-0732">Signal</keyword>
<name>A0A6N1VGB7_9HYPH</name>
<dbReference type="AlphaFoldDB" id="A0A6N1VGB7"/>
<reference evidence="3 4" key="1">
    <citation type="submission" date="2020-06" db="EMBL/GenBank/DDBJ databases">
        <title>Oricola thermophila sp. nov. isolated from a tidal sediments.</title>
        <authorList>
            <person name="Kwon K.K."/>
            <person name="Yang S.-H."/>
            <person name="Park M.-J."/>
        </authorList>
    </citation>
    <scope>NUCLEOTIDE SEQUENCE [LARGE SCALE GENOMIC DNA]</scope>
    <source>
        <strain evidence="3 4">MEBiC13590</strain>
    </source>
</reference>
<evidence type="ECO:0000313" key="3">
    <source>
        <dbReference type="EMBL" id="QKV18695.1"/>
    </source>
</evidence>
<accession>A0A6N1VGB7</accession>
<dbReference type="Gene3D" id="2.160.20.10">
    <property type="entry name" value="Single-stranded right-handed beta-helix, Pectin lyase-like"/>
    <property type="match status" value="1"/>
</dbReference>
<feature type="signal peptide" evidence="1">
    <location>
        <begin position="1"/>
        <end position="23"/>
    </location>
</feature>
<sequence>MDRRRFLCQFGTAALIAATPLRAAAQIAPRGRGTINPADHGVIPDSPADQTAAFQTMVDVASSSGMALFLPGGRYVLSGIRLPSGSVIEGIPGQTRIVSNGGGPALAARNARRITLRGIATEHVPGTEAGSAVDLVEFLNVEDFVIEECDLLAASGNALRLHGCSGQVRGNTIARAGQSAVYATDSTGLTITDNTIDQCRNGGIIVHRYEPGHDGTIVTGNRIRNTGATNGGTGQWGNAINFFRADNVIAANNMISNSAFTAIRGNAVRNMQVTGNTCLESGETAIFAEFEFRDAIISENIIDGAANGISATNLDHGGSGATITGNIVRNLRTAGPYEEPFPGFGTGIIAEADAAIAGNLVQAAALYGINAGWGPFLRDVLVSGNTIRDSRFGIGVSAVEGAGRALISGNIIDARETGIQAHEWGRPIAPDLLVAPGETPANIILAGNVAVSG</sequence>
<dbReference type="InterPro" id="IPR011050">
    <property type="entry name" value="Pectin_lyase_fold/virulence"/>
</dbReference>
<evidence type="ECO:0000313" key="4">
    <source>
        <dbReference type="Proteomes" id="UP000509367"/>
    </source>
</evidence>
<feature type="domain" description="Right handed beta helix" evidence="2">
    <location>
        <begin position="215"/>
        <end position="371"/>
    </location>
</feature>
<evidence type="ECO:0000256" key="1">
    <source>
        <dbReference type="SAM" id="SignalP"/>
    </source>
</evidence>
<protein>
    <submittedName>
        <fullName evidence="3">TIGR03808 family TAT-translocated repetitive protein</fullName>
    </submittedName>
</protein>
<evidence type="ECO:0000259" key="2">
    <source>
        <dbReference type="Pfam" id="PF13229"/>
    </source>
</evidence>
<dbReference type="Proteomes" id="UP000509367">
    <property type="component" value="Chromosome"/>
</dbReference>
<dbReference type="InterPro" id="IPR006626">
    <property type="entry name" value="PbH1"/>
</dbReference>
<feature type="domain" description="Right handed beta helix" evidence="2">
    <location>
        <begin position="109"/>
        <end position="209"/>
    </location>
</feature>
<dbReference type="Pfam" id="PF13229">
    <property type="entry name" value="Beta_helix"/>
    <property type="match status" value="2"/>
</dbReference>